<organism evidence="7 8">
    <name type="scientific">Trichonephila clavata</name>
    <name type="common">Joro spider</name>
    <name type="synonym">Nephila clavata</name>
    <dbReference type="NCBI Taxonomy" id="2740835"/>
    <lineage>
        <taxon>Eukaryota</taxon>
        <taxon>Metazoa</taxon>
        <taxon>Ecdysozoa</taxon>
        <taxon>Arthropoda</taxon>
        <taxon>Chelicerata</taxon>
        <taxon>Arachnida</taxon>
        <taxon>Araneae</taxon>
        <taxon>Araneomorphae</taxon>
        <taxon>Entelegynae</taxon>
        <taxon>Araneoidea</taxon>
        <taxon>Nephilidae</taxon>
        <taxon>Trichonephila</taxon>
    </lineage>
</organism>
<dbReference type="Pfam" id="PF00076">
    <property type="entry name" value="RRM_1"/>
    <property type="match status" value="2"/>
</dbReference>
<comment type="caution">
    <text evidence="7">The sequence shown here is derived from an EMBL/GenBank/DDBJ whole genome shotgun (WGS) entry which is preliminary data.</text>
</comment>
<feature type="domain" description="RRM" evidence="6">
    <location>
        <begin position="58"/>
        <end position="140"/>
    </location>
</feature>
<feature type="compositionally biased region" description="Polar residues" evidence="5">
    <location>
        <begin position="319"/>
        <end position="329"/>
    </location>
</feature>
<keyword evidence="8" id="KW-1185">Reference proteome</keyword>
<dbReference type="PROSITE" id="PS50102">
    <property type="entry name" value="RRM"/>
    <property type="match status" value="2"/>
</dbReference>
<dbReference type="GO" id="GO:0005654">
    <property type="term" value="C:nucleoplasm"/>
    <property type="evidence" value="ECO:0007669"/>
    <property type="project" value="TreeGrafter"/>
</dbReference>
<accession>A0A8X6GQ06</accession>
<dbReference type="GO" id="GO:0003723">
    <property type="term" value="F:RNA binding"/>
    <property type="evidence" value="ECO:0007669"/>
    <property type="project" value="UniProtKB-UniRule"/>
</dbReference>
<feature type="compositionally biased region" description="Polar residues" evidence="5">
    <location>
        <begin position="7"/>
        <end position="16"/>
    </location>
</feature>
<comment type="subcellular location">
    <subcellularLocation>
        <location evidence="1">Nucleus</location>
    </subcellularLocation>
</comment>
<dbReference type="Gene3D" id="3.30.70.330">
    <property type="match status" value="2"/>
</dbReference>
<dbReference type="SMART" id="SM00360">
    <property type="entry name" value="RRM"/>
    <property type="match status" value="2"/>
</dbReference>
<dbReference type="Proteomes" id="UP000887116">
    <property type="component" value="Unassembled WGS sequence"/>
</dbReference>
<sequence length="329" mass="35457">MEDQQQYEDNFTSEDQNYGDYGTDFNEGQQGQANGDVEDQGGASGDAASSNKSSEEDKKLFIGGISRDTNQKDLKDYFSKFGEVTEVNIKTDPTSGRSRGFAFVAFGSRDSVDSVLHSGPHTIKGKQIEAKRAKVRPGIKKIFVGGIESDMTEADIRNYFEHYGKVETVELPFDKVKNQRRQFCFVTFEDEMTVDQVCKQPKQKIGNKECDVKKATTKPDPRLTRGGGMAGRGRGRGGPAGGWGQDYGMQGYGGYGGQGGYGGYGGYGDYGGYGGYGSGYSGPGYGGYNYNGWGGYGQNGYSGGYGAQQPPAPGKARRGTTTGQGYQPY</sequence>
<dbReference type="InterPro" id="IPR035979">
    <property type="entry name" value="RBD_domain_sf"/>
</dbReference>
<feature type="compositionally biased region" description="Gly residues" evidence="5">
    <location>
        <begin position="225"/>
        <end position="242"/>
    </location>
</feature>
<reference evidence="7" key="1">
    <citation type="submission" date="2020-07" db="EMBL/GenBank/DDBJ databases">
        <title>Multicomponent nature underlies the extraordinary mechanical properties of spider dragline silk.</title>
        <authorList>
            <person name="Kono N."/>
            <person name="Nakamura H."/>
            <person name="Mori M."/>
            <person name="Yoshida Y."/>
            <person name="Ohtoshi R."/>
            <person name="Malay A.D."/>
            <person name="Moran D.A.P."/>
            <person name="Tomita M."/>
            <person name="Numata K."/>
            <person name="Arakawa K."/>
        </authorList>
    </citation>
    <scope>NUCLEOTIDE SEQUENCE</scope>
</reference>
<keyword evidence="3" id="KW-0539">Nucleus</keyword>
<dbReference type="OrthoDB" id="1875751at2759"/>
<feature type="domain" description="RRM" evidence="6">
    <location>
        <begin position="140"/>
        <end position="217"/>
    </location>
</feature>
<protein>
    <submittedName>
        <fullName evidence="7">RNA-binding protein squid</fullName>
    </submittedName>
</protein>
<dbReference type="InterPro" id="IPR012677">
    <property type="entry name" value="Nucleotide-bd_a/b_plait_sf"/>
</dbReference>
<feature type="compositionally biased region" description="Basic and acidic residues" evidence="5">
    <location>
        <begin position="209"/>
        <end position="223"/>
    </location>
</feature>
<evidence type="ECO:0000256" key="1">
    <source>
        <dbReference type="ARBA" id="ARBA00004123"/>
    </source>
</evidence>
<feature type="region of interest" description="Disordered" evidence="5">
    <location>
        <begin position="301"/>
        <end position="329"/>
    </location>
</feature>
<feature type="region of interest" description="Disordered" evidence="5">
    <location>
        <begin position="1"/>
        <end position="64"/>
    </location>
</feature>
<evidence type="ECO:0000256" key="5">
    <source>
        <dbReference type="SAM" id="MobiDB-lite"/>
    </source>
</evidence>
<dbReference type="SUPFAM" id="SSF54928">
    <property type="entry name" value="RNA-binding domain, RBD"/>
    <property type="match status" value="2"/>
</dbReference>
<evidence type="ECO:0000256" key="4">
    <source>
        <dbReference type="PROSITE-ProRule" id="PRU00176"/>
    </source>
</evidence>
<feature type="region of interest" description="Disordered" evidence="5">
    <location>
        <begin position="209"/>
        <end position="242"/>
    </location>
</feature>
<dbReference type="GO" id="GO:0000785">
    <property type="term" value="C:chromatin"/>
    <property type="evidence" value="ECO:0007669"/>
    <property type="project" value="TreeGrafter"/>
</dbReference>
<dbReference type="InterPro" id="IPR000504">
    <property type="entry name" value="RRM_dom"/>
</dbReference>
<dbReference type="EMBL" id="BMAO01026027">
    <property type="protein sequence ID" value="GFR06530.1"/>
    <property type="molecule type" value="Genomic_DNA"/>
</dbReference>
<proteinExistence type="predicted"/>
<evidence type="ECO:0000259" key="6">
    <source>
        <dbReference type="PROSITE" id="PS50102"/>
    </source>
</evidence>
<evidence type="ECO:0000313" key="7">
    <source>
        <dbReference type="EMBL" id="GFR06530.1"/>
    </source>
</evidence>
<dbReference type="GO" id="GO:0010468">
    <property type="term" value="P:regulation of gene expression"/>
    <property type="evidence" value="ECO:0007669"/>
    <property type="project" value="TreeGrafter"/>
</dbReference>
<name>A0A8X6GQ06_TRICU</name>
<evidence type="ECO:0000256" key="3">
    <source>
        <dbReference type="ARBA" id="ARBA00023242"/>
    </source>
</evidence>
<dbReference type="PANTHER" id="PTHR48033:SF10">
    <property type="entry name" value="RNA-BINDING PROTEIN SQUID"/>
    <property type="match status" value="1"/>
</dbReference>
<keyword evidence="2 4" id="KW-0694">RNA-binding</keyword>
<gene>
    <name evidence="7" type="primary">sqd</name>
    <name evidence="7" type="ORF">TNCT_616031</name>
</gene>
<dbReference type="PANTHER" id="PTHR48033">
    <property type="entry name" value="RNA-BINDING (RRM/RBD/RNP MOTIFS) FAMILY PROTEIN"/>
    <property type="match status" value="1"/>
</dbReference>
<evidence type="ECO:0000256" key="2">
    <source>
        <dbReference type="ARBA" id="ARBA00022884"/>
    </source>
</evidence>
<evidence type="ECO:0000313" key="8">
    <source>
        <dbReference type="Proteomes" id="UP000887116"/>
    </source>
</evidence>
<dbReference type="AlphaFoldDB" id="A0A8X6GQ06"/>